<reference evidence="1 2" key="1">
    <citation type="submission" date="2019-05" db="EMBL/GenBank/DDBJ databases">
        <title>Another draft genome of Portunus trituberculatus and its Hox gene families provides insights of decapod evolution.</title>
        <authorList>
            <person name="Jeong J.-H."/>
            <person name="Song I."/>
            <person name="Kim S."/>
            <person name="Choi T."/>
            <person name="Kim D."/>
            <person name="Ryu S."/>
            <person name="Kim W."/>
        </authorList>
    </citation>
    <scope>NUCLEOTIDE SEQUENCE [LARGE SCALE GENOMIC DNA]</scope>
    <source>
        <tissue evidence="1">Muscle</tissue>
    </source>
</reference>
<evidence type="ECO:0000313" key="2">
    <source>
        <dbReference type="Proteomes" id="UP000324222"/>
    </source>
</evidence>
<dbReference type="AlphaFoldDB" id="A0A5B7D2Y0"/>
<sequence>MKDYIQPQSQTMVSATGIKWRMKTLSSRSPKRTTRTGVPEVMSHTVKEPCGIPPDHQMNLNLYHAVNEAI</sequence>
<accession>A0A5B7D2Y0</accession>
<evidence type="ECO:0000313" key="1">
    <source>
        <dbReference type="EMBL" id="MPC14866.1"/>
    </source>
</evidence>
<gene>
    <name evidence="1" type="ORF">E2C01_007642</name>
</gene>
<dbReference type="EMBL" id="VSRR010000385">
    <property type="protein sequence ID" value="MPC14866.1"/>
    <property type="molecule type" value="Genomic_DNA"/>
</dbReference>
<comment type="caution">
    <text evidence="1">The sequence shown here is derived from an EMBL/GenBank/DDBJ whole genome shotgun (WGS) entry which is preliminary data.</text>
</comment>
<protein>
    <submittedName>
        <fullName evidence="1">Uncharacterized protein</fullName>
    </submittedName>
</protein>
<keyword evidence="2" id="KW-1185">Reference proteome</keyword>
<name>A0A5B7D2Y0_PORTR</name>
<dbReference type="Proteomes" id="UP000324222">
    <property type="component" value="Unassembled WGS sequence"/>
</dbReference>
<proteinExistence type="predicted"/>
<organism evidence="1 2">
    <name type="scientific">Portunus trituberculatus</name>
    <name type="common">Swimming crab</name>
    <name type="synonym">Neptunus trituberculatus</name>
    <dbReference type="NCBI Taxonomy" id="210409"/>
    <lineage>
        <taxon>Eukaryota</taxon>
        <taxon>Metazoa</taxon>
        <taxon>Ecdysozoa</taxon>
        <taxon>Arthropoda</taxon>
        <taxon>Crustacea</taxon>
        <taxon>Multicrustacea</taxon>
        <taxon>Malacostraca</taxon>
        <taxon>Eumalacostraca</taxon>
        <taxon>Eucarida</taxon>
        <taxon>Decapoda</taxon>
        <taxon>Pleocyemata</taxon>
        <taxon>Brachyura</taxon>
        <taxon>Eubrachyura</taxon>
        <taxon>Portunoidea</taxon>
        <taxon>Portunidae</taxon>
        <taxon>Portuninae</taxon>
        <taxon>Portunus</taxon>
    </lineage>
</organism>